<organism evidence="1">
    <name type="scientific">Hexamita inflata</name>
    <dbReference type="NCBI Taxonomy" id="28002"/>
    <lineage>
        <taxon>Eukaryota</taxon>
        <taxon>Metamonada</taxon>
        <taxon>Diplomonadida</taxon>
        <taxon>Hexamitidae</taxon>
        <taxon>Hexamitinae</taxon>
        <taxon>Hexamita</taxon>
    </lineage>
</organism>
<proteinExistence type="predicted"/>
<evidence type="ECO:0000313" key="1">
    <source>
        <dbReference type="EMBL" id="CAI9935045.1"/>
    </source>
</evidence>
<dbReference type="EMBL" id="CAXDID020000804">
    <property type="protein sequence ID" value="CAL6114565.1"/>
    <property type="molecule type" value="Genomic_DNA"/>
</dbReference>
<comment type="caution">
    <text evidence="1">The sequence shown here is derived from an EMBL/GenBank/DDBJ whole genome shotgun (WGS) entry which is preliminary data.</text>
</comment>
<evidence type="ECO:0000313" key="3">
    <source>
        <dbReference type="Proteomes" id="UP001642409"/>
    </source>
</evidence>
<accession>A0AA86PFG8</accession>
<dbReference type="AlphaFoldDB" id="A0AA86PFG8"/>
<sequence>MTYYVLYDLHYIFSYSYNIRQNINIEITFTLQSQSSGSYLWDVSGSLIAPLQYLKLITRSHIVSSFNGNICRFCRIDIILYLICYLATQVMVKHTNCILHKEVEWKLGYYESVFSNSLDTIYRLFQLQTHYLSLDPNQPQHNKNRTNIFLIQIINKQLDIDLLEFFGENTVHASIQHDLFILLNQSLIANSYKIFIFRQIIENKKECLFIIQQITNYIISDMKIINNSHHDNGQYIGSKSQLLKLSGVTTQKRYVTTLTTVCQNIDFQKVATQLTRSPRATNQVEISVTAGISLGLRRIFFLNPAA</sequence>
<reference evidence="1" key="1">
    <citation type="submission" date="2023-06" db="EMBL/GenBank/DDBJ databases">
        <authorList>
            <person name="Kurt Z."/>
        </authorList>
    </citation>
    <scope>NUCLEOTIDE SEQUENCE</scope>
</reference>
<reference evidence="2 3" key="2">
    <citation type="submission" date="2024-07" db="EMBL/GenBank/DDBJ databases">
        <authorList>
            <person name="Akdeniz Z."/>
        </authorList>
    </citation>
    <scope>NUCLEOTIDE SEQUENCE [LARGE SCALE GENOMIC DNA]</scope>
</reference>
<protein>
    <submittedName>
        <fullName evidence="2">Hypothetical_protein</fullName>
    </submittedName>
</protein>
<keyword evidence="3" id="KW-1185">Reference proteome</keyword>
<gene>
    <name evidence="1" type="ORF">HINF_LOCUS22690</name>
    <name evidence="2" type="ORF">HINF_LOCUS78068</name>
</gene>
<dbReference type="EMBL" id="CATOUU010000591">
    <property type="protein sequence ID" value="CAI9935045.1"/>
    <property type="molecule type" value="Genomic_DNA"/>
</dbReference>
<dbReference type="Proteomes" id="UP001642409">
    <property type="component" value="Unassembled WGS sequence"/>
</dbReference>
<evidence type="ECO:0000313" key="2">
    <source>
        <dbReference type="EMBL" id="CAL6114565.1"/>
    </source>
</evidence>
<name>A0AA86PFG8_9EUKA</name>